<name>A0A0W0Z9F3_LEGSP</name>
<protein>
    <recommendedName>
        <fullName evidence="3">Transmembrane protein</fullName>
    </recommendedName>
</protein>
<evidence type="ECO:0008006" key="3">
    <source>
        <dbReference type="Google" id="ProtNLM"/>
    </source>
</evidence>
<dbReference type="Proteomes" id="UP000054877">
    <property type="component" value="Unassembled WGS sequence"/>
</dbReference>
<dbReference type="PATRIC" id="fig|452.5.peg.682"/>
<sequence length="172" mass="19629">MLLLLALVFAAPGLAAYLFYKHPQWLGTKTTNKGTLINPPVLLSTMNSPAKWRLALWLPKDCKSVCRQQLDKLARIRLALGRRLYEVEQWLVMDYPTSPLSEGMMRELRKQDIHVLRLAKSYNKPDLLDNHAHVFIVSPDSYLILTYPLTAKSGDIFHDLKRLLNTTDKASG</sequence>
<dbReference type="STRING" id="452.Lspi_0624"/>
<proteinExistence type="predicted"/>
<reference evidence="1 2" key="1">
    <citation type="submission" date="2015-11" db="EMBL/GenBank/DDBJ databases">
        <title>Genomic analysis of 38 Legionella species identifies large and diverse effector repertoires.</title>
        <authorList>
            <person name="Burstein D."/>
            <person name="Amaro F."/>
            <person name="Zusman T."/>
            <person name="Lifshitz Z."/>
            <person name="Cohen O."/>
            <person name="Gilbert J.A."/>
            <person name="Pupko T."/>
            <person name="Shuman H.A."/>
            <person name="Segal G."/>
        </authorList>
    </citation>
    <scope>NUCLEOTIDE SEQUENCE [LARGE SCALE GENOMIC DNA]</scope>
    <source>
        <strain evidence="1 2">Mt.St.Helens-9</strain>
    </source>
</reference>
<comment type="caution">
    <text evidence="1">The sequence shown here is derived from an EMBL/GenBank/DDBJ whole genome shotgun (WGS) entry which is preliminary data.</text>
</comment>
<evidence type="ECO:0000313" key="1">
    <source>
        <dbReference type="EMBL" id="KTD65550.1"/>
    </source>
</evidence>
<gene>
    <name evidence="1" type="ORF">Lspi_0624</name>
</gene>
<dbReference type="EMBL" id="LNYX01000006">
    <property type="protein sequence ID" value="KTD65550.1"/>
    <property type="molecule type" value="Genomic_DNA"/>
</dbReference>
<organism evidence="1 2">
    <name type="scientific">Legionella spiritensis</name>
    <dbReference type="NCBI Taxonomy" id="452"/>
    <lineage>
        <taxon>Bacteria</taxon>
        <taxon>Pseudomonadati</taxon>
        <taxon>Pseudomonadota</taxon>
        <taxon>Gammaproteobacteria</taxon>
        <taxon>Legionellales</taxon>
        <taxon>Legionellaceae</taxon>
        <taxon>Legionella</taxon>
    </lineage>
</organism>
<dbReference type="AlphaFoldDB" id="A0A0W0Z9F3"/>
<evidence type="ECO:0000313" key="2">
    <source>
        <dbReference type="Proteomes" id="UP000054877"/>
    </source>
</evidence>
<keyword evidence="2" id="KW-1185">Reference proteome</keyword>
<accession>A0A0W0Z9F3</accession>